<reference evidence="4" key="1">
    <citation type="journal article" date="2016" name="Nat. Commun.">
        <title>The Gonium pectorale genome demonstrates co-option of cell cycle regulation during the evolution of multicellularity.</title>
        <authorList>
            <person name="Hanschen E.R."/>
            <person name="Marriage T.N."/>
            <person name="Ferris P.J."/>
            <person name="Hamaji T."/>
            <person name="Toyoda A."/>
            <person name="Fujiyama A."/>
            <person name="Neme R."/>
            <person name="Noguchi H."/>
            <person name="Minakuchi Y."/>
            <person name="Suzuki M."/>
            <person name="Kawai-Toyooka H."/>
            <person name="Smith D.R."/>
            <person name="Sparks H."/>
            <person name="Anderson J."/>
            <person name="Bakaric R."/>
            <person name="Luria V."/>
            <person name="Karger A."/>
            <person name="Kirschner M.W."/>
            <person name="Durand P.M."/>
            <person name="Michod R.E."/>
            <person name="Nozaki H."/>
            <person name="Olson B.J."/>
        </authorList>
    </citation>
    <scope>NUCLEOTIDE SEQUENCE [LARGE SCALE GENOMIC DNA]</scope>
    <source>
        <strain evidence="4">NIES-2863</strain>
    </source>
</reference>
<accession>A0A150GDX9</accession>
<keyword evidence="4" id="KW-1185">Reference proteome</keyword>
<comment type="similarity">
    <text evidence="1">Belongs to the alkB family.</text>
</comment>
<dbReference type="InterPro" id="IPR032870">
    <property type="entry name" value="ALKBH7-like"/>
</dbReference>
<sequence>MQLELAAEVLRSGCLAGEGLDGDADGGSGGDGDPGESPPGAGPGSEAAADATAVAAPPRRRPGCPNQAMFFGELPAWAQRLIGLVPLSALLPPHLAARSPAFDQAILNLYRPGEGITPHVDLARFQDGIVGASLGGPVVMHFTKPRGGIRPGYGTARDAGCGHGRSPGPGLGPSLALSTTMAAAMMAASATDMAAVAAAVAAATEALRAIAPAASGALDEGRATTAMGLVSVAVAARYGAA</sequence>
<protein>
    <recommendedName>
        <fullName evidence="5">Alpha-ketoglutarate-dependent dioxygenase AlkB-like domain-containing protein</fullName>
    </recommendedName>
</protein>
<dbReference type="GO" id="GO:0005759">
    <property type="term" value="C:mitochondrial matrix"/>
    <property type="evidence" value="ECO:0007669"/>
    <property type="project" value="TreeGrafter"/>
</dbReference>
<evidence type="ECO:0000313" key="3">
    <source>
        <dbReference type="EMBL" id="KXZ48036.1"/>
    </source>
</evidence>
<evidence type="ECO:0008006" key="5">
    <source>
        <dbReference type="Google" id="ProtNLM"/>
    </source>
</evidence>
<comment type="caution">
    <text evidence="3">The sequence shown here is derived from an EMBL/GenBank/DDBJ whole genome shotgun (WGS) entry which is preliminary data.</text>
</comment>
<evidence type="ECO:0000256" key="2">
    <source>
        <dbReference type="SAM" id="MobiDB-lite"/>
    </source>
</evidence>
<feature type="region of interest" description="Disordered" evidence="2">
    <location>
        <begin position="16"/>
        <end position="60"/>
    </location>
</feature>
<gene>
    <name evidence="3" type="ORF">GPECTOR_31g400</name>
</gene>
<dbReference type="GO" id="GO:0006974">
    <property type="term" value="P:DNA damage response"/>
    <property type="evidence" value="ECO:0007669"/>
    <property type="project" value="InterPro"/>
</dbReference>
<dbReference type="GO" id="GO:0006631">
    <property type="term" value="P:fatty acid metabolic process"/>
    <property type="evidence" value="ECO:0007669"/>
    <property type="project" value="TreeGrafter"/>
</dbReference>
<name>A0A150GDX9_GONPE</name>
<dbReference type="PANTHER" id="PTHR21052:SF0">
    <property type="entry name" value="ALPHA-KETOGLUTARATE-DEPENDENT DIOXYGENASE ALKB HOMOLOG 7, MITOCHONDRIAL"/>
    <property type="match status" value="1"/>
</dbReference>
<proteinExistence type="inferred from homology"/>
<evidence type="ECO:0000313" key="4">
    <source>
        <dbReference type="Proteomes" id="UP000075714"/>
    </source>
</evidence>
<dbReference type="SUPFAM" id="SSF51197">
    <property type="entry name" value="Clavaminate synthase-like"/>
    <property type="match status" value="1"/>
</dbReference>
<dbReference type="AlphaFoldDB" id="A0A150GDX9"/>
<dbReference type="EMBL" id="LSYV01000032">
    <property type="protein sequence ID" value="KXZ48036.1"/>
    <property type="molecule type" value="Genomic_DNA"/>
</dbReference>
<organism evidence="3 4">
    <name type="scientific">Gonium pectorale</name>
    <name type="common">Green alga</name>
    <dbReference type="NCBI Taxonomy" id="33097"/>
    <lineage>
        <taxon>Eukaryota</taxon>
        <taxon>Viridiplantae</taxon>
        <taxon>Chlorophyta</taxon>
        <taxon>core chlorophytes</taxon>
        <taxon>Chlorophyceae</taxon>
        <taxon>CS clade</taxon>
        <taxon>Chlamydomonadales</taxon>
        <taxon>Volvocaceae</taxon>
        <taxon>Gonium</taxon>
    </lineage>
</organism>
<dbReference type="OrthoDB" id="412814at2759"/>
<evidence type="ECO:0000256" key="1">
    <source>
        <dbReference type="ARBA" id="ARBA00007879"/>
    </source>
</evidence>
<dbReference type="Gene3D" id="2.60.120.590">
    <property type="entry name" value="Alpha-ketoglutarate-dependent dioxygenase AlkB-like"/>
    <property type="match status" value="1"/>
</dbReference>
<dbReference type="PANTHER" id="PTHR21052">
    <property type="entry name" value="SPERMATOGENESIS ASSOCIATED 11-RELATED"/>
    <property type="match status" value="1"/>
</dbReference>
<dbReference type="InterPro" id="IPR037151">
    <property type="entry name" value="AlkB-like_sf"/>
</dbReference>
<feature type="compositionally biased region" description="Low complexity" evidence="2">
    <location>
        <begin position="44"/>
        <end position="57"/>
    </location>
</feature>
<dbReference type="Proteomes" id="UP000075714">
    <property type="component" value="Unassembled WGS sequence"/>
</dbReference>